<keyword evidence="7" id="KW-0449">Lipoprotein</keyword>
<evidence type="ECO:0000259" key="9">
    <source>
        <dbReference type="Pfam" id="PF25198"/>
    </source>
</evidence>
<dbReference type="Proteomes" id="UP001165287">
    <property type="component" value="Unassembled WGS sequence"/>
</dbReference>
<feature type="domain" description="Spore germination protein N-terminal" evidence="9">
    <location>
        <begin position="23"/>
        <end position="198"/>
    </location>
</feature>
<dbReference type="RefSeq" id="WP_224142179.1">
    <property type="nucleotide sequence ID" value="NZ_JAIQUM010000153.1"/>
</dbReference>
<organism evidence="10 11">
    <name type="scientific">Metabacillus rhizolycopersici</name>
    <dbReference type="NCBI Taxonomy" id="2875709"/>
    <lineage>
        <taxon>Bacteria</taxon>
        <taxon>Bacillati</taxon>
        <taxon>Bacillota</taxon>
        <taxon>Bacilli</taxon>
        <taxon>Bacillales</taxon>
        <taxon>Bacillaceae</taxon>
        <taxon>Metabacillus</taxon>
    </lineage>
</organism>
<dbReference type="Gene3D" id="3.30.300.210">
    <property type="entry name" value="Nutrient germinant receptor protein C, domain 3"/>
    <property type="match status" value="1"/>
</dbReference>
<evidence type="ECO:0000256" key="2">
    <source>
        <dbReference type="ARBA" id="ARBA00007886"/>
    </source>
</evidence>
<name>A0ABS7V078_9BACI</name>
<gene>
    <name evidence="10" type="ORF">K9V48_27085</name>
</gene>
<reference evidence="10" key="1">
    <citation type="submission" date="2024-05" db="EMBL/GenBank/DDBJ databases">
        <title>Metabacillus sp. nov., isolated from the rhizosphere soil of tomato plants.</title>
        <authorList>
            <person name="Ma R."/>
        </authorList>
    </citation>
    <scope>NUCLEOTIDE SEQUENCE</scope>
    <source>
        <strain evidence="10">DBTR6</strain>
    </source>
</reference>
<keyword evidence="6" id="KW-0564">Palmitate</keyword>
<evidence type="ECO:0000256" key="3">
    <source>
        <dbReference type="ARBA" id="ARBA00022544"/>
    </source>
</evidence>
<dbReference type="PANTHER" id="PTHR35789:SF1">
    <property type="entry name" value="SPORE GERMINATION PROTEIN B3"/>
    <property type="match status" value="1"/>
</dbReference>
<evidence type="ECO:0000313" key="11">
    <source>
        <dbReference type="Proteomes" id="UP001165287"/>
    </source>
</evidence>
<dbReference type="Pfam" id="PF05504">
    <property type="entry name" value="Spore_GerAC"/>
    <property type="match status" value="1"/>
</dbReference>
<comment type="subcellular location">
    <subcellularLocation>
        <location evidence="1">Membrane</location>
        <topology evidence="1">Lipid-anchor</topology>
    </subcellularLocation>
</comment>
<dbReference type="NCBIfam" id="TIGR02887">
    <property type="entry name" value="spore_ger_x_C"/>
    <property type="match status" value="1"/>
</dbReference>
<evidence type="ECO:0000256" key="1">
    <source>
        <dbReference type="ARBA" id="ARBA00004635"/>
    </source>
</evidence>
<dbReference type="InterPro" id="IPR008844">
    <property type="entry name" value="Spore_GerAC-like"/>
</dbReference>
<dbReference type="InterPro" id="IPR038501">
    <property type="entry name" value="Spore_GerAC_C_sf"/>
</dbReference>
<comment type="caution">
    <text evidence="10">The sequence shown here is derived from an EMBL/GenBank/DDBJ whole genome shotgun (WGS) entry which is preliminary data.</text>
</comment>
<keyword evidence="4" id="KW-0732">Signal</keyword>
<proteinExistence type="inferred from homology"/>
<evidence type="ECO:0000313" key="10">
    <source>
        <dbReference type="EMBL" id="MBZ5753776.1"/>
    </source>
</evidence>
<keyword evidence="11" id="KW-1185">Reference proteome</keyword>
<dbReference type="InterPro" id="IPR046953">
    <property type="entry name" value="Spore_GerAC-like_C"/>
</dbReference>
<evidence type="ECO:0000256" key="4">
    <source>
        <dbReference type="ARBA" id="ARBA00022729"/>
    </source>
</evidence>
<dbReference type="InterPro" id="IPR057336">
    <property type="entry name" value="GerAC_N"/>
</dbReference>
<evidence type="ECO:0000259" key="8">
    <source>
        <dbReference type="Pfam" id="PF05504"/>
    </source>
</evidence>
<sequence length="372" mass="42402">MKKILLIIMISSQLFLLSGCWGAKEIQSQTYITGVGLDYAEGEFTVYIQALNFANVAKQEGGSSLQEASPIFIGESKGKTIQAALSKLEQKVALPLYYGHVKTILLSETVIKEQMKSIIEFIGQNPSLRYNIWFFGTKLDIKEILTGESFFNYPSIYTILHNPEILTTSNFFIPIEKYNKFISTYYQPVGTQIIPALEMIKAHFSEDEKKKNVAAVTGGFVISQQQYKGWVNKEDLVGLKWLSKEATNIPLSLFEEKVSVIIQKPKRTIKVVKGHKPSYHLIVKANAVLTQNEEDMSIDTIKKELENKIKSELLETMKKSEEINADLLNISEKTYRYHVKKWGVSAIHSIDKESIEHIEVKIHIEQNINYKR</sequence>
<dbReference type="EMBL" id="JAIQUM010000153">
    <property type="protein sequence ID" value="MBZ5753776.1"/>
    <property type="molecule type" value="Genomic_DNA"/>
</dbReference>
<accession>A0ABS7V078</accession>
<evidence type="ECO:0000256" key="7">
    <source>
        <dbReference type="ARBA" id="ARBA00023288"/>
    </source>
</evidence>
<evidence type="ECO:0000256" key="6">
    <source>
        <dbReference type="ARBA" id="ARBA00023139"/>
    </source>
</evidence>
<protein>
    <submittedName>
        <fullName evidence="10">Ger(X)C family spore germination protein</fullName>
    </submittedName>
</protein>
<dbReference type="PANTHER" id="PTHR35789">
    <property type="entry name" value="SPORE GERMINATION PROTEIN B3"/>
    <property type="match status" value="1"/>
</dbReference>
<evidence type="ECO:0000256" key="5">
    <source>
        <dbReference type="ARBA" id="ARBA00023136"/>
    </source>
</evidence>
<feature type="domain" description="Spore germination GerAC-like C-terminal" evidence="8">
    <location>
        <begin position="218"/>
        <end position="369"/>
    </location>
</feature>
<dbReference type="PROSITE" id="PS51257">
    <property type="entry name" value="PROKAR_LIPOPROTEIN"/>
    <property type="match status" value="1"/>
</dbReference>
<dbReference type="Pfam" id="PF25198">
    <property type="entry name" value="Spore_GerAC_N"/>
    <property type="match status" value="1"/>
</dbReference>
<keyword evidence="3" id="KW-0309">Germination</keyword>
<comment type="similarity">
    <text evidence="2">Belongs to the GerABKC lipoprotein family.</text>
</comment>
<keyword evidence="5" id="KW-0472">Membrane</keyword>